<dbReference type="InterPro" id="IPR014710">
    <property type="entry name" value="RmlC-like_jellyroll"/>
</dbReference>
<evidence type="ECO:0000313" key="3">
    <source>
        <dbReference type="Proteomes" id="UP001190700"/>
    </source>
</evidence>
<dbReference type="EMBL" id="LGRX02000552">
    <property type="protein sequence ID" value="KAK3288205.1"/>
    <property type="molecule type" value="Genomic_DNA"/>
</dbReference>
<feature type="domain" description="Cyclic nucleotide-binding" evidence="1">
    <location>
        <begin position="50"/>
        <end position="154"/>
    </location>
</feature>
<dbReference type="AlphaFoldDB" id="A0AAE0H1F2"/>
<dbReference type="SMART" id="SM00100">
    <property type="entry name" value="cNMP"/>
    <property type="match status" value="2"/>
</dbReference>
<dbReference type="SUPFAM" id="SSF51206">
    <property type="entry name" value="cAMP-binding domain-like"/>
    <property type="match status" value="2"/>
</dbReference>
<protein>
    <recommendedName>
        <fullName evidence="1">Cyclic nucleotide-binding domain-containing protein</fullName>
    </recommendedName>
</protein>
<name>A0AAE0H1F2_9CHLO</name>
<comment type="caution">
    <text evidence="2">The sequence shown here is derived from an EMBL/GenBank/DDBJ whole genome shotgun (WGS) entry which is preliminary data.</text>
</comment>
<evidence type="ECO:0000313" key="2">
    <source>
        <dbReference type="EMBL" id="KAK3288205.1"/>
    </source>
</evidence>
<sequence length="353" mass="39890">MGVSNPVIASMREVSRQQRDVKLKILAKSGEERDEDDLKILLETTNKIDILRKMPLETRIEVCKLLEVVMMPTGSVVFQEGDKGDTFFSILSGSVVVTHKDHSTGRQSVLCHLYSGHSFGELAMQKANTLRMATVTVKQTCHLITLNANEFRRFSLLGKDNQILEKVNRLKSAHVFHCLDEGDVSGLAYVLTVKEAPRNTMLLKQGMENEDIFVIHQGACKVIRKFPIALINRVRHSKKMAAEHPAPPAGLLKTPEHTFFQVARLGPSDCFGELSALRRTKAVASVVTEMKSTLFLVSRVEIMRRIDKTVFELLAKSLDDSEKDRAIIDRHYSSIQWDVQRQELIQDIMTKHN</sequence>
<gene>
    <name evidence="2" type="ORF">CYMTET_4306</name>
</gene>
<dbReference type="CDD" id="cd00038">
    <property type="entry name" value="CAP_ED"/>
    <property type="match status" value="2"/>
</dbReference>
<dbReference type="PROSITE" id="PS50042">
    <property type="entry name" value="CNMP_BINDING_3"/>
    <property type="match status" value="2"/>
</dbReference>
<dbReference type="Gene3D" id="2.60.120.10">
    <property type="entry name" value="Jelly Rolls"/>
    <property type="match status" value="2"/>
</dbReference>
<proteinExistence type="predicted"/>
<evidence type="ECO:0000259" key="1">
    <source>
        <dbReference type="PROSITE" id="PS50042"/>
    </source>
</evidence>
<dbReference type="Proteomes" id="UP001190700">
    <property type="component" value="Unassembled WGS sequence"/>
</dbReference>
<dbReference type="Pfam" id="PF00027">
    <property type="entry name" value="cNMP_binding"/>
    <property type="match status" value="1"/>
</dbReference>
<keyword evidence="3" id="KW-1185">Reference proteome</keyword>
<dbReference type="InterPro" id="IPR018490">
    <property type="entry name" value="cNMP-bd_dom_sf"/>
</dbReference>
<reference evidence="2 3" key="1">
    <citation type="journal article" date="2015" name="Genome Biol. Evol.">
        <title>Comparative Genomics of a Bacterivorous Green Alga Reveals Evolutionary Causalities and Consequences of Phago-Mixotrophic Mode of Nutrition.</title>
        <authorList>
            <person name="Burns J.A."/>
            <person name="Paasch A."/>
            <person name="Narechania A."/>
            <person name="Kim E."/>
        </authorList>
    </citation>
    <scope>NUCLEOTIDE SEQUENCE [LARGE SCALE GENOMIC DNA]</scope>
    <source>
        <strain evidence="2 3">PLY_AMNH</strain>
    </source>
</reference>
<accession>A0AAE0H1F2</accession>
<feature type="domain" description="Cyclic nucleotide-binding" evidence="1">
    <location>
        <begin position="175"/>
        <end position="306"/>
    </location>
</feature>
<dbReference type="InterPro" id="IPR000595">
    <property type="entry name" value="cNMP-bd_dom"/>
</dbReference>
<dbReference type="PANTHER" id="PTHR23011">
    <property type="entry name" value="CYCLIC NUCLEOTIDE-BINDING DOMAIN CONTAINING PROTEIN"/>
    <property type="match status" value="1"/>
</dbReference>
<dbReference type="PANTHER" id="PTHR23011:SF28">
    <property type="entry name" value="CYCLIC NUCLEOTIDE-BINDING DOMAIN CONTAINING PROTEIN"/>
    <property type="match status" value="1"/>
</dbReference>
<organism evidence="2 3">
    <name type="scientific">Cymbomonas tetramitiformis</name>
    <dbReference type="NCBI Taxonomy" id="36881"/>
    <lineage>
        <taxon>Eukaryota</taxon>
        <taxon>Viridiplantae</taxon>
        <taxon>Chlorophyta</taxon>
        <taxon>Pyramimonadophyceae</taxon>
        <taxon>Pyramimonadales</taxon>
        <taxon>Pyramimonadaceae</taxon>
        <taxon>Cymbomonas</taxon>
    </lineage>
</organism>